<evidence type="ECO:0000313" key="6">
    <source>
        <dbReference type="Proteomes" id="UP000232323"/>
    </source>
</evidence>
<dbReference type="GO" id="GO:0005739">
    <property type="term" value="C:mitochondrion"/>
    <property type="evidence" value="ECO:0007669"/>
    <property type="project" value="TreeGrafter"/>
</dbReference>
<dbReference type="Gene3D" id="3.40.50.150">
    <property type="entry name" value="Vaccinia Virus protein VP39"/>
    <property type="match status" value="1"/>
</dbReference>
<dbReference type="GO" id="GO:0032981">
    <property type="term" value="P:mitochondrial respiratory chain complex I assembly"/>
    <property type="evidence" value="ECO:0007669"/>
    <property type="project" value="TreeGrafter"/>
</dbReference>
<sequence length="430" mass="46682">MLKSYRRLFEALTRFHDEGLPISHIHRGLSSEGVDIFDGSLKVKHRDRASFLSTSYDPLLETVTERLLDRLEDCKRKFPRVAVLGGAGEHVINQLRGGRAGVKTVTVIDSSQCMLQRLKDFSLKGPAARSSVSQAAAIISDQASSVSEQETSRNADPSSSSSSSDRNHLLGREGNLPDLEFKLMEGELLPVEPESFDLVISSLGLHWYNDLPAMIAQCRFALKPDGLLLAALLGGDTLQELRISCSVAQMEVLGGVSSVVSPLAQHRSVAETEALGGVLSVVSPLAQVRDAGNLLTRAGMAMPTVDLDSFKLFYACPTDVIKHLRVMGESNAVIHRQRYMPRDVALATAAVYKAMFEEDGAYPATFQVMYMTGWAPHESQQQPLERGSATLSFQELAAGLVVQGAVGGAAEEKEELQDSKLDNEHPHGPS</sequence>
<dbReference type="CDD" id="cd02440">
    <property type="entry name" value="AdoMet_MTases"/>
    <property type="match status" value="1"/>
</dbReference>
<evidence type="ECO:0000256" key="2">
    <source>
        <dbReference type="ARBA" id="ARBA00022679"/>
    </source>
</evidence>
<comment type="caution">
    <text evidence="5">The sequence shown here is derived from an EMBL/GenBank/DDBJ whole genome shotgun (WGS) entry which is preliminary data.</text>
</comment>
<organism evidence="5 6">
    <name type="scientific">Chlamydomonas eustigma</name>
    <dbReference type="NCBI Taxonomy" id="1157962"/>
    <lineage>
        <taxon>Eukaryota</taxon>
        <taxon>Viridiplantae</taxon>
        <taxon>Chlorophyta</taxon>
        <taxon>core chlorophytes</taxon>
        <taxon>Chlorophyceae</taxon>
        <taxon>CS clade</taxon>
        <taxon>Chlamydomonadales</taxon>
        <taxon>Chlamydomonadaceae</taxon>
        <taxon>Chlamydomonas</taxon>
    </lineage>
</organism>
<gene>
    <name evidence="5" type="ORF">CEUSTIGMA_g2522.t1</name>
</gene>
<dbReference type="InterPro" id="IPR050602">
    <property type="entry name" value="Malonyl-ACP_OMT"/>
</dbReference>
<reference evidence="5 6" key="1">
    <citation type="submission" date="2017-08" db="EMBL/GenBank/DDBJ databases">
        <title>Acidophilic green algal genome provides insights into adaptation to an acidic environment.</title>
        <authorList>
            <person name="Hirooka S."/>
            <person name="Hirose Y."/>
            <person name="Kanesaki Y."/>
            <person name="Higuchi S."/>
            <person name="Fujiwara T."/>
            <person name="Onuma R."/>
            <person name="Era A."/>
            <person name="Ohbayashi R."/>
            <person name="Uzuka A."/>
            <person name="Nozaki H."/>
            <person name="Yoshikawa H."/>
            <person name="Miyagishima S.Y."/>
        </authorList>
    </citation>
    <scope>NUCLEOTIDE SEQUENCE [LARGE SCALE GENOMIC DNA]</scope>
    <source>
        <strain evidence="5 6">NIES-2499</strain>
    </source>
</reference>
<dbReference type="InterPro" id="IPR029063">
    <property type="entry name" value="SAM-dependent_MTases_sf"/>
</dbReference>
<keyword evidence="6" id="KW-1185">Reference proteome</keyword>
<feature type="region of interest" description="Disordered" evidence="3">
    <location>
        <begin position="408"/>
        <end position="430"/>
    </location>
</feature>
<dbReference type="STRING" id="1157962.A0A250WW69"/>
<feature type="domain" description="Methyltransferase type 11" evidence="4">
    <location>
        <begin position="173"/>
        <end position="229"/>
    </location>
</feature>
<dbReference type="GO" id="GO:0032259">
    <property type="term" value="P:methylation"/>
    <property type="evidence" value="ECO:0007669"/>
    <property type="project" value="UniProtKB-KW"/>
</dbReference>
<dbReference type="EMBL" id="BEGY01000010">
    <property type="protein sequence ID" value="GAX75078.1"/>
    <property type="molecule type" value="Genomic_DNA"/>
</dbReference>
<protein>
    <recommendedName>
        <fullName evidence="4">Methyltransferase type 11 domain-containing protein</fullName>
    </recommendedName>
</protein>
<feature type="compositionally biased region" description="Polar residues" evidence="3">
    <location>
        <begin position="148"/>
        <end position="157"/>
    </location>
</feature>
<feature type="compositionally biased region" description="Basic and acidic residues" evidence="3">
    <location>
        <begin position="416"/>
        <end position="430"/>
    </location>
</feature>
<dbReference type="OrthoDB" id="16816at2759"/>
<keyword evidence="2" id="KW-0808">Transferase</keyword>
<dbReference type="GO" id="GO:0008757">
    <property type="term" value="F:S-adenosylmethionine-dependent methyltransferase activity"/>
    <property type="evidence" value="ECO:0007669"/>
    <property type="project" value="InterPro"/>
</dbReference>
<evidence type="ECO:0000259" key="4">
    <source>
        <dbReference type="Pfam" id="PF08241"/>
    </source>
</evidence>
<dbReference type="PANTHER" id="PTHR13090:SF1">
    <property type="entry name" value="ARGININE-HYDROXYLASE NDUFAF5, MITOCHONDRIAL"/>
    <property type="match status" value="1"/>
</dbReference>
<dbReference type="PANTHER" id="PTHR13090">
    <property type="entry name" value="ARGININE-HYDROXYLASE NDUFAF5, MITOCHONDRIAL"/>
    <property type="match status" value="1"/>
</dbReference>
<accession>A0A250WW69</accession>
<dbReference type="Proteomes" id="UP000232323">
    <property type="component" value="Unassembled WGS sequence"/>
</dbReference>
<keyword evidence="1" id="KW-0489">Methyltransferase</keyword>
<evidence type="ECO:0000256" key="3">
    <source>
        <dbReference type="SAM" id="MobiDB-lite"/>
    </source>
</evidence>
<dbReference type="AlphaFoldDB" id="A0A250WW69"/>
<name>A0A250WW69_9CHLO</name>
<evidence type="ECO:0000256" key="1">
    <source>
        <dbReference type="ARBA" id="ARBA00022603"/>
    </source>
</evidence>
<proteinExistence type="predicted"/>
<feature type="region of interest" description="Disordered" evidence="3">
    <location>
        <begin position="143"/>
        <end position="169"/>
    </location>
</feature>
<evidence type="ECO:0000313" key="5">
    <source>
        <dbReference type="EMBL" id="GAX75078.1"/>
    </source>
</evidence>
<dbReference type="SUPFAM" id="SSF53335">
    <property type="entry name" value="S-adenosyl-L-methionine-dependent methyltransferases"/>
    <property type="match status" value="1"/>
</dbReference>
<dbReference type="InterPro" id="IPR013216">
    <property type="entry name" value="Methyltransf_11"/>
</dbReference>
<dbReference type="Pfam" id="PF08241">
    <property type="entry name" value="Methyltransf_11"/>
    <property type="match status" value="1"/>
</dbReference>